<evidence type="ECO:0000313" key="3">
    <source>
        <dbReference type="EMBL" id="GHC61096.1"/>
    </source>
</evidence>
<dbReference type="RefSeq" id="WP_189486840.1">
    <property type="nucleotide sequence ID" value="NZ_BMZO01000001.1"/>
</dbReference>
<dbReference type="Proteomes" id="UP000641137">
    <property type="component" value="Unassembled WGS sequence"/>
</dbReference>
<dbReference type="Pfam" id="PF18312">
    <property type="entry name" value="ScsC_N"/>
    <property type="match status" value="1"/>
</dbReference>
<dbReference type="InterPro" id="IPR041205">
    <property type="entry name" value="ScsC_N"/>
</dbReference>
<gene>
    <name evidence="3" type="ORF">GCM10010136_01480</name>
</gene>
<evidence type="ECO:0000259" key="2">
    <source>
        <dbReference type="PROSITE" id="PS51352"/>
    </source>
</evidence>
<dbReference type="InterPro" id="IPR036249">
    <property type="entry name" value="Thioredoxin-like_sf"/>
</dbReference>
<protein>
    <submittedName>
        <fullName evidence="3">DSBA oxidoreductase</fullName>
    </submittedName>
</protein>
<dbReference type="AlphaFoldDB" id="A0A8J3DNN8"/>
<dbReference type="CDD" id="cd03023">
    <property type="entry name" value="DsbA_Com1_like"/>
    <property type="match status" value="1"/>
</dbReference>
<reference evidence="3" key="2">
    <citation type="submission" date="2020-09" db="EMBL/GenBank/DDBJ databases">
        <authorList>
            <person name="Sun Q."/>
            <person name="Kim S."/>
        </authorList>
    </citation>
    <scope>NUCLEOTIDE SEQUENCE</scope>
    <source>
        <strain evidence="3">KCTC 42097</strain>
    </source>
</reference>
<feature type="signal peptide" evidence="1">
    <location>
        <begin position="1"/>
        <end position="28"/>
    </location>
</feature>
<dbReference type="InterPro" id="IPR001853">
    <property type="entry name" value="DSBA-like_thioredoxin_dom"/>
</dbReference>
<sequence>MTSSFFRSRGLLSAAALAVATLAGQAHAQTVDKAEVEKIVREYLLANPEILFEMQQVLQTKQQDEQAVQQQRVIAAARDAIYNSKADGVVGNPDASFTVVEFFDYNCGYCKHALQDMMEITAENEDIRFVMKEFPILGQASKEASVVSMAVHRLAPEKYAEYHKDLLGAEGRVDGATAVQLAVSKGVDEAKLKAEMGKPEIEQDLAKTYALAESLAVNGTPAYVIGNEMVFGAMGKDTLLEKIAAAKQQSN</sequence>
<dbReference type="PROSITE" id="PS51352">
    <property type="entry name" value="THIOREDOXIN_2"/>
    <property type="match status" value="1"/>
</dbReference>
<dbReference type="EMBL" id="BMZO01000001">
    <property type="protein sequence ID" value="GHC61096.1"/>
    <property type="molecule type" value="Genomic_DNA"/>
</dbReference>
<feature type="domain" description="Thioredoxin" evidence="2">
    <location>
        <begin position="71"/>
        <end position="248"/>
    </location>
</feature>
<keyword evidence="4" id="KW-1185">Reference proteome</keyword>
<keyword evidence="1" id="KW-0732">Signal</keyword>
<dbReference type="InterPro" id="IPR013766">
    <property type="entry name" value="Thioredoxin_domain"/>
</dbReference>
<evidence type="ECO:0000256" key="1">
    <source>
        <dbReference type="SAM" id="SignalP"/>
    </source>
</evidence>
<reference evidence="3" key="1">
    <citation type="journal article" date="2014" name="Int. J. Syst. Evol. Microbiol.">
        <title>Complete genome sequence of Corynebacterium casei LMG S-19264T (=DSM 44701T), isolated from a smear-ripened cheese.</title>
        <authorList>
            <consortium name="US DOE Joint Genome Institute (JGI-PGF)"/>
            <person name="Walter F."/>
            <person name="Albersmeier A."/>
            <person name="Kalinowski J."/>
            <person name="Ruckert C."/>
        </authorList>
    </citation>
    <scope>NUCLEOTIDE SEQUENCE</scope>
    <source>
        <strain evidence="3">KCTC 42097</strain>
    </source>
</reference>
<dbReference type="PANTHER" id="PTHR35272">
    <property type="entry name" value="THIOL:DISULFIDE INTERCHANGE PROTEIN DSBC-RELATED"/>
    <property type="match status" value="1"/>
</dbReference>
<evidence type="ECO:0000313" key="4">
    <source>
        <dbReference type="Proteomes" id="UP000641137"/>
    </source>
</evidence>
<proteinExistence type="predicted"/>
<organism evidence="3 4">
    <name type="scientific">Limoniibacter endophyticus</name>
    <dbReference type="NCBI Taxonomy" id="1565040"/>
    <lineage>
        <taxon>Bacteria</taxon>
        <taxon>Pseudomonadati</taxon>
        <taxon>Pseudomonadota</taxon>
        <taxon>Alphaproteobacteria</taxon>
        <taxon>Hyphomicrobiales</taxon>
        <taxon>Bartonellaceae</taxon>
        <taxon>Limoniibacter</taxon>
    </lineage>
</organism>
<dbReference type="InterPro" id="IPR051470">
    <property type="entry name" value="Thiol:disulfide_interchange"/>
</dbReference>
<comment type="caution">
    <text evidence="3">The sequence shown here is derived from an EMBL/GenBank/DDBJ whole genome shotgun (WGS) entry which is preliminary data.</text>
</comment>
<feature type="chain" id="PRO_5035257853" evidence="1">
    <location>
        <begin position="29"/>
        <end position="251"/>
    </location>
</feature>
<dbReference type="Gene3D" id="3.40.30.10">
    <property type="entry name" value="Glutaredoxin"/>
    <property type="match status" value="1"/>
</dbReference>
<dbReference type="SUPFAM" id="SSF52833">
    <property type="entry name" value="Thioredoxin-like"/>
    <property type="match status" value="1"/>
</dbReference>
<accession>A0A8J3DNN8</accession>
<dbReference type="PANTHER" id="PTHR35272:SF4">
    <property type="entry name" value="THIOL:DISULFIDE INTERCHANGE PROTEIN DSBG"/>
    <property type="match status" value="1"/>
</dbReference>
<dbReference type="GO" id="GO:0016491">
    <property type="term" value="F:oxidoreductase activity"/>
    <property type="evidence" value="ECO:0007669"/>
    <property type="project" value="InterPro"/>
</dbReference>
<dbReference type="Pfam" id="PF01323">
    <property type="entry name" value="DSBA"/>
    <property type="match status" value="1"/>
</dbReference>
<name>A0A8J3DNN8_9HYPH</name>